<feature type="coiled-coil region" evidence="1">
    <location>
        <begin position="44"/>
        <end position="134"/>
    </location>
</feature>
<evidence type="ECO:0000313" key="2">
    <source>
        <dbReference type="EMBL" id="KAL1858815.1"/>
    </source>
</evidence>
<evidence type="ECO:0000313" key="3">
    <source>
        <dbReference type="Proteomes" id="UP001583177"/>
    </source>
</evidence>
<comment type="caution">
    <text evidence="2">The sequence shown here is derived from an EMBL/GenBank/DDBJ whole genome shotgun (WGS) entry which is preliminary data.</text>
</comment>
<evidence type="ECO:0000256" key="1">
    <source>
        <dbReference type="SAM" id="Coils"/>
    </source>
</evidence>
<gene>
    <name evidence="2" type="ORF">Daus18300_009813</name>
</gene>
<accession>A0ABR3WCJ2</accession>
<protein>
    <recommendedName>
        <fullName evidence="4">MEI5 protein</fullName>
    </recommendedName>
</protein>
<dbReference type="Proteomes" id="UP001583177">
    <property type="component" value="Unassembled WGS sequence"/>
</dbReference>
<feature type="coiled-coil region" evidence="1">
    <location>
        <begin position="163"/>
        <end position="197"/>
    </location>
</feature>
<organism evidence="2 3">
    <name type="scientific">Diaporthe australafricana</name>
    <dbReference type="NCBI Taxonomy" id="127596"/>
    <lineage>
        <taxon>Eukaryota</taxon>
        <taxon>Fungi</taxon>
        <taxon>Dikarya</taxon>
        <taxon>Ascomycota</taxon>
        <taxon>Pezizomycotina</taxon>
        <taxon>Sordariomycetes</taxon>
        <taxon>Sordariomycetidae</taxon>
        <taxon>Diaporthales</taxon>
        <taxon>Diaporthaceae</taxon>
        <taxon>Diaporthe</taxon>
    </lineage>
</organism>
<dbReference type="EMBL" id="JAWRVE010000103">
    <property type="protein sequence ID" value="KAL1858815.1"/>
    <property type="molecule type" value="Genomic_DNA"/>
</dbReference>
<name>A0ABR3WCJ2_9PEZI</name>
<reference evidence="2 3" key="1">
    <citation type="journal article" date="2024" name="IMA Fungus">
        <title>IMA Genome - F19 : A genome assembly and annotation guide to empower mycologists, including annotated draft genome sequences of Ceratocystis pirilliformis, Diaporthe australafricana, Fusarium ophioides, Paecilomyces lecythidis, and Sporothrix stenoceras.</title>
        <authorList>
            <person name="Aylward J."/>
            <person name="Wilson A.M."/>
            <person name="Visagie C.M."/>
            <person name="Spraker J."/>
            <person name="Barnes I."/>
            <person name="Buitendag C."/>
            <person name="Ceriani C."/>
            <person name="Del Mar Angel L."/>
            <person name="du Plessis D."/>
            <person name="Fuchs T."/>
            <person name="Gasser K."/>
            <person name="Kramer D."/>
            <person name="Li W."/>
            <person name="Munsamy K."/>
            <person name="Piso A."/>
            <person name="Price J.L."/>
            <person name="Sonnekus B."/>
            <person name="Thomas C."/>
            <person name="van der Nest A."/>
            <person name="van Dijk A."/>
            <person name="van Heerden A."/>
            <person name="van Vuuren N."/>
            <person name="Yilmaz N."/>
            <person name="Duong T.A."/>
            <person name="van der Merwe N.A."/>
            <person name="Wingfield M.J."/>
            <person name="Wingfield B.D."/>
        </authorList>
    </citation>
    <scope>NUCLEOTIDE SEQUENCE [LARGE SCALE GENOMIC DNA]</scope>
    <source>
        <strain evidence="2 3">CMW 18300</strain>
    </source>
</reference>
<evidence type="ECO:0008006" key="4">
    <source>
        <dbReference type="Google" id="ProtNLM"/>
    </source>
</evidence>
<keyword evidence="3" id="KW-1185">Reference proteome</keyword>
<proteinExistence type="predicted"/>
<keyword evidence="1" id="KW-0175">Coiled coil</keyword>
<sequence>MTTSMPPKLPVVNGQGNPPVQSRVVEDFVKILSQLSADKSCQNINNLVSQVEALRATNDELQREVEESNIAETRVLAANRKVLKDNEDVENRCSQKNAELKKAQVQASEADKQLQEALRRTARLEMELKTNNAEINKVMASQKEKEAQVTDLNVKIATGLKSAKQAEHDLKTARAEREQAKKQYEAASQELESFRARTLPLRSLSDTELRDHVRQLRGLFDDAYRLAHHFFGQLRLESQVTHGSSWQRFTKHPCLARIPLPPSNSEIARQMRVAAVLRLLADTACEYLFQPVYLTEYGIEVGEIVSHVVSSDAQWLRSVLLNIEARGQADNGVRRAENAANEVIDLLGFLLINSPADTSDFKAAVKQLFQKACKLWMFLQQLEIRFEAELEVQIDDQGPLRWKPLPELLHKDSSSTEGAPNGSKKKSDAQGLVMGDIAAEVWPEFLATKRERLIPVLPGYVLLEAQAAVARQELEAASLDRAGGSRRAAHGRQRVVQTVIGGANGSTEDLSFLSQRG</sequence>